<dbReference type="GO" id="GO:0098574">
    <property type="term" value="C:cytoplasmic side of lysosomal membrane"/>
    <property type="evidence" value="ECO:0007669"/>
    <property type="project" value="TreeGrafter"/>
</dbReference>
<evidence type="ECO:0000313" key="11">
    <source>
        <dbReference type="Proteomes" id="UP000829720"/>
    </source>
</evidence>
<dbReference type="GO" id="GO:0098560">
    <property type="term" value="C:cytoplasmic side of late endosome membrane"/>
    <property type="evidence" value="ECO:0007669"/>
    <property type="project" value="TreeGrafter"/>
</dbReference>
<dbReference type="OrthoDB" id="5599753at2759"/>
<sequence length="183" mass="20713">MWKPGYRIRSRLRPNWSCEVVSAENCQNKRMTLGGEDEKAAAATPPPYLTPGQQTTGQGDVRVYHVHTPFTPPPTTITDNPYHVQTTHTTFTEAGQKQKYVSYESNLGRNPGMTTCTSCQAQVMTNVTYKVGTYAWLMCILLILCGFIIGCCLIPFFMKFFKDAYHTCPRCNRVLHVEKKKCC</sequence>
<keyword evidence="6" id="KW-0862">Zinc</keyword>
<feature type="transmembrane region" description="Helical" evidence="8">
    <location>
        <begin position="134"/>
        <end position="157"/>
    </location>
</feature>
<dbReference type="AlphaFoldDB" id="A0A8T3CHD9"/>
<keyword evidence="8" id="KW-0812">Transmembrane</keyword>
<dbReference type="PROSITE" id="PS51837">
    <property type="entry name" value="LITAF"/>
    <property type="match status" value="1"/>
</dbReference>
<dbReference type="PANTHER" id="PTHR23292">
    <property type="entry name" value="LIPOPOLYSACCHARIDE-INDUCED TUMOR NECROSIS FACTOR-ALPHA FACTOR"/>
    <property type="match status" value="1"/>
</dbReference>
<comment type="caution">
    <text evidence="10">The sequence shown here is derived from an EMBL/GenBank/DDBJ whole genome shotgun (WGS) entry which is preliminary data.</text>
</comment>
<dbReference type="InterPro" id="IPR037519">
    <property type="entry name" value="LITAF_fam"/>
</dbReference>
<dbReference type="EMBL" id="JAERUA010000022">
    <property type="protein sequence ID" value="KAI1883976.1"/>
    <property type="molecule type" value="Genomic_DNA"/>
</dbReference>
<keyword evidence="11" id="KW-1185">Reference proteome</keyword>
<dbReference type="GO" id="GO:0005634">
    <property type="term" value="C:nucleus"/>
    <property type="evidence" value="ECO:0007669"/>
    <property type="project" value="TreeGrafter"/>
</dbReference>
<evidence type="ECO:0000256" key="5">
    <source>
        <dbReference type="ARBA" id="ARBA00022723"/>
    </source>
</evidence>
<evidence type="ECO:0000256" key="4">
    <source>
        <dbReference type="ARBA" id="ARBA00005975"/>
    </source>
</evidence>
<comment type="similarity">
    <text evidence="4">Belongs to the CDIP1/LITAF family.</text>
</comment>
<comment type="subcellular location">
    <subcellularLocation>
        <location evidence="1">Endosome membrane</location>
        <topology evidence="1">Peripheral membrane protein</topology>
        <orientation evidence="1">Cytoplasmic side</orientation>
    </subcellularLocation>
    <subcellularLocation>
        <location evidence="2">Late endosome membrane</location>
    </subcellularLocation>
    <subcellularLocation>
        <location evidence="3">Lysosome membrane</location>
        <topology evidence="3">Peripheral membrane protein</topology>
        <orientation evidence="3">Cytoplasmic side</orientation>
    </subcellularLocation>
</comment>
<evidence type="ECO:0000256" key="8">
    <source>
        <dbReference type="SAM" id="Phobius"/>
    </source>
</evidence>
<evidence type="ECO:0000256" key="7">
    <source>
        <dbReference type="ARBA" id="ARBA00023136"/>
    </source>
</evidence>
<dbReference type="InterPro" id="IPR006629">
    <property type="entry name" value="LITAF"/>
</dbReference>
<keyword evidence="7 8" id="KW-0472">Membrane</keyword>
<keyword evidence="5" id="KW-0479">Metal-binding</keyword>
<feature type="domain" description="LITAF" evidence="9">
    <location>
        <begin position="96"/>
        <end position="180"/>
    </location>
</feature>
<evidence type="ECO:0000313" key="10">
    <source>
        <dbReference type="EMBL" id="KAI1883976.1"/>
    </source>
</evidence>
<accession>A0A8T3CHD9</accession>
<dbReference type="Proteomes" id="UP000829720">
    <property type="component" value="Unassembled WGS sequence"/>
</dbReference>
<proteinExistence type="inferred from homology"/>
<protein>
    <recommendedName>
        <fullName evidence="9">LITAF domain-containing protein</fullName>
    </recommendedName>
</protein>
<name>A0A8T3CHD9_9TELE</name>
<evidence type="ECO:0000256" key="1">
    <source>
        <dbReference type="ARBA" id="ARBA00004125"/>
    </source>
</evidence>
<dbReference type="PANTHER" id="PTHR23292:SF28">
    <property type="entry name" value="LIPOPOLYSACCHARIDE-INDUCED TUMOR NECROSIS FACTOR-ALPHA FACTOR-LIKE"/>
    <property type="match status" value="1"/>
</dbReference>
<evidence type="ECO:0000259" key="9">
    <source>
        <dbReference type="PROSITE" id="PS51837"/>
    </source>
</evidence>
<dbReference type="GO" id="GO:0008270">
    <property type="term" value="F:zinc ion binding"/>
    <property type="evidence" value="ECO:0007669"/>
    <property type="project" value="TreeGrafter"/>
</dbReference>
<evidence type="ECO:0000256" key="6">
    <source>
        <dbReference type="ARBA" id="ARBA00022833"/>
    </source>
</evidence>
<keyword evidence="8" id="KW-1133">Transmembrane helix</keyword>
<evidence type="ECO:0000256" key="3">
    <source>
        <dbReference type="ARBA" id="ARBA00004630"/>
    </source>
</evidence>
<evidence type="ECO:0000256" key="2">
    <source>
        <dbReference type="ARBA" id="ARBA00004414"/>
    </source>
</evidence>
<gene>
    <name evidence="10" type="ORF">AGOR_G00221640</name>
</gene>
<dbReference type="Pfam" id="PF10601">
    <property type="entry name" value="zf-LITAF-like"/>
    <property type="match status" value="1"/>
</dbReference>
<organism evidence="10 11">
    <name type="scientific">Albula goreensis</name>
    <dbReference type="NCBI Taxonomy" id="1534307"/>
    <lineage>
        <taxon>Eukaryota</taxon>
        <taxon>Metazoa</taxon>
        <taxon>Chordata</taxon>
        <taxon>Craniata</taxon>
        <taxon>Vertebrata</taxon>
        <taxon>Euteleostomi</taxon>
        <taxon>Actinopterygii</taxon>
        <taxon>Neopterygii</taxon>
        <taxon>Teleostei</taxon>
        <taxon>Albuliformes</taxon>
        <taxon>Albulidae</taxon>
        <taxon>Albula</taxon>
    </lineage>
</organism>
<dbReference type="SMART" id="SM00714">
    <property type="entry name" value="LITAF"/>
    <property type="match status" value="1"/>
</dbReference>
<reference evidence="10" key="1">
    <citation type="submission" date="2021-01" db="EMBL/GenBank/DDBJ databases">
        <authorList>
            <person name="Zahm M."/>
            <person name="Roques C."/>
            <person name="Cabau C."/>
            <person name="Klopp C."/>
            <person name="Donnadieu C."/>
            <person name="Jouanno E."/>
            <person name="Lampietro C."/>
            <person name="Louis A."/>
            <person name="Herpin A."/>
            <person name="Echchiki A."/>
            <person name="Berthelot C."/>
            <person name="Parey E."/>
            <person name="Roest-Crollius H."/>
            <person name="Braasch I."/>
            <person name="Postlethwait J."/>
            <person name="Bobe J."/>
            <person name="Montfort J."/>
            <person name="Bouchez O."/>
            <person name="Begum T."/>
            <person name="Mejri S."/>
            <person name="Adams A."/>
            <person name="Chen W.-J."/>
            <person name="Guiguen Y."/>
        </authorList>
    </citation>
    <scope>NUCLEOTIDE SEQUENCE</scope>
    <source>
        <tissue evidence="10">Blood</tissue>
    </source>
</reference>